<reference evidence="2 3" key="1">
    <citation type="submission" date="2018-03" db="EMBL/GenBank/DDBJ databases">
        <title>The draft genome of Zobellella taiwanensis JCM 13381.</title>
        <authorList>
            <person name="Liu L."/>
            <person name="Li L."/>
            <person name="Wang T."/>
            <person name="Zhang X."/>
            <person name="Liang L."/>
        </authorList>
    </citation>
    <scope>NUCLEOTIDE SEQUENCE [LARGE SCALE GENOMIC DNA]</scope>
    <source>
        <strain evidence="2 3">JCM 13381</strain>
    </source>
</reference>
<dbReference type="SUPFAM" id="SSF74863">
    <property type="entry name" value="Thiol:disulfide interchange protein DsbD, N-terminal domain (DsbD-alpha)"/>
    <property type="match status" value="1"/>
</dbReference>
<gene>
    <name evidence="2" type="ORF">C7I36_13835</name>
</gene>
<dbReference type="InterPro" id="IPR028250">
    <property type="entry name" value="DsbDN"/>
</dbReference>
<dbReference type="PANTHER" id="PTHR32234:SF0">
    <property type="entry name" value="THIOL:DISULFIDE INTERCHANGE PROTEIN DSBD"/>
    <property type="match status" value="1"/>
</dbReference>
<evidence type="ECO:0000259" key="1">
    <source>
        <dbReference type="Pfam" id="PF11412"/>
    </source>
</evidence>
<dbReference type="AlphaFoldDB" id="A0A2P7QL81"/>
<organism evidence="2 3">
    <name type="scientific">Zobellella taiwanensis</name>
    <dbReference type="NCBI Taxonomy" id="347535"/>
    <lineage>
        <taxon>Bacteria</taxon>
        <taxon>Pseudomonadati</taxon>
        <taxon>Pseudomonadota</taxon>
        <taxon>Gammaproteobacteria</taxon>
        <taxon>Aeromonadales</taxon>
        <taxon>Aeromonadaceae</taxon>
        <taxon>Zobellella</taxon>
    </lineage>
</organism>
<dbReference type="PANTHER" id="PTHR32234">
    <property type="entry name" value="THIOL:DISULFIDE INTERCHANGE PROTEIN DSBD"/>
    <property type="match status" value="1"/>
</dbReference>
<dbReference type="OrthoDB" id="9811036at2"/>
<dbReference type="Pfam" id="PF11412">
    <property type="entry name" value="DsbD_N"/>
    <property type="match status" value="1"/>
</dbReference>
<dbReference type="EMBL" id="PXYH01000021">
    <property type="protein sequence ID" value="PSJ38723.1"/>
    <property type="molecule type" value="Genomic_DNA"/>
</dbReference>
<protein>
    <submittedName>
        <fullName evidence="2">Cytochrome C biogenesis protein</fullName>
    </submittedName>
</protein>
<dbReference type="RefSeq" id="WP_106454285.1">
    <property type="nucleotide sequence ID" value="NZ_PXYH01000021.1"/>
</dbReference>
<comment type="caution">
    <text evidence="2">The sequence shown here is derived from an EMBL/GenBank/DDBJ whole genome shotgun (WGS) entry which is preliminary data.</text>
</comment>
<sequence length="145" mass="16076">MVRIFIVLSALAMVLSAVLLGPNRNPGPTAGDFLPVEQAFVLDSEHHGDELRIRIHVAPGHYLYRHSITAAGQEVSLGEWHLPEGEPYQDEYFGQSQVYRERLELQLPLHAAGPGAQVELRYQGCTTGLCYPPQTVLLPIAYSSR</sequence>
<accession>A0A2P7QL81</accession>
<dbReference type="Gene3D" id="2.60.40.1250">
    <property type="entry name" value="Thiol:disulfide interchange protein DsbD, N-terminal domain"/>
    <property type="match status" value="1"/>
</dbReference>
<proteinExistence type="predicted"/>
<evidence type="ECO:0000313" key="3">
    <source>
        <dbReference type="Proteomes" id="UP000242181"/>
    </source>
</evidence>
<dbReference type="Proteomes" id="UP000242181">
    <property type="component" value="Unassembled WGS sequence"/>
</dbReference>
<name>A0A2P7QL81_9GAMM</name>
<keyword evidence="3" id="KW-1185">Reference proteome</keyword>
<dbReference type="GO" id="GO:0045454">
    <property type="term" value="P:cell redox homeostasis"/>
    <property type="evidence" value="ECO:0007669"/>
    <property type="project" value="TreeGrafter"/>
</dbReference>
<dbReference type="InterPro" id="IPR036929">
    <property type="entry name" value="DsbDN_sf"/>
</dbReference>
<feature type="domain" description="Thiol:disulfide interchange protein DsbD N-terminal" evidence="1">
    <location>
        <begin position="32"/>
        <end position="137"/>
    </location>
</feature>
<evidence type="ECO:0000313" key="2">
    <source>
        <dbReference type="EMBL" id="PSJ38723.1"/>
    </source>
</evidence>
<dbReference type="GO" id="GO:0015035">
    <property type="term" value="F:protein-disulfide reductase activity"/>
    <property type="evidence" value="ECO:0007669"/>
    <property type="project" value="TreeGrafter"/>
</dbReference>